<accession>A0A0K2U9K8</accession>
<reference evidence="1" key="1">
    <citation type="submission" date="2014-05" db="EMBL/GenBank/DDBJ databases">
        <authorList>
            <person name="Chronopoulou M."/>
        </authorList>
    </citation>
    <scope>NUCLEOTIDE SEQUENCE</scope>
    <source>
        <tissue evidence="1">Whole organism</tissue>
    </source>
</reference>
<proteinExistence type="predicted"/>
<sequence>MASNLFKTEFKTLWSGGGASSRDFKYERIFNVVETLLIFPPVAKCLTILLSSLFPLYPIENVRSDFITRLNNTSGTSKSSL</sequence>
<dbReference type="EMBL" id="HACA01017296">
    <property type="protein sequence ID" value="CDW34657.1"/>
    <property type="molecule type" value="Transcribed_RNA"/>
</dbReference>
<protein>
    <submittedName>
        <fullName evidence="1">Uncharacterized protein</fullName>
    </submittedName>
</protein>
<name>A0A0K2U9K8_LEPSM</name>
<dbReference type="AlphaFoldDB" id="A0A0K2U9K8"/>
<evidence type="ECO:0000313" key="1">
    <source>
        <dbReference type="EMBL" id="CDW34657.1"/>
    </source>
</evidence>
<organism evidence="1">
    <name type="scientific">Lepeophtheirus salmonis</name>
    <name type="common">Salmon louse</name>
    <name type="synonym">Caligus salmonis</name>
    <dbReference type="NCBI Taxonomy" id="72036"/>
    <lineage>
        <taxon>Eukaryota</taxon>
        <taxon>Metazoa</taxon>
        <taxon>Ecdysozoa</taxon>
        <taxon>Arthropoda</taxon>
        <taxon>Crustacea</taxon>
        <taxon>Multicrustacea</taxon>
        <taxon>Hexanauplia</taxon>
        <taxon>Copepoda</taxon>
        <taxon>Siphonostomatoida</taxon>
        <taxon>Caligidae</taxon>
        <taxon>Lepeophtheirus</taxon>
    </lineage>
</organism>